<dbReference type="InterPro" id="IPR036259">
    <property type="entry name" value="MFS_trans_sf"/>
</dbReference>
<dbReference type="CDD" id="cd17324">
    <property type="entry name" value="MFS_NepI_like"/>
    <property type="match status" value="1"/>
</dbReference>
<comment type="caution">
    <text evidence="6">The sequence shown here is derived from an EMBL/GenBank/DDBJ whole genome shotgun (WGS) entry which is preliminary data.</text>
</comment>
<dbReference type="EMBL" id="BMKM01000001">
    <property type="protein sequence ID" value="GGE12947.1"/>
    <property type="molecule type" value="Genomic_DNA"/>
</dbReference>
<feature type="domain" description="Major facilitator superfamily (MFS) profile" evidence="5">
    <location>
        <begin position="20"/>
        <end position="401"/>
    </location>
</feature>
<feature type="transmembrane region" description="Helical" evidence="4">
    <location>
        <begin position="23"/>
        <end position="40"/>
    </location>
</feature>
<evidence type="ECO:0000256" key="1">
    <source>
        <dbReference type="ARBA" id="ARBA00022692"/>
    </source>
</evidence>
<proteinExistence type="predicted"/>
<feature type="transmembrane region" description="Helical" evidence="4">
    <location>
        <begin position="89"/>
        <end position="107"/>
    </location>
</feature>
<dbReference type="PROSITE" id="PS50850">
    <property type="entry name" value="MFS"/>
    <property type="match status" value="1"/>
</dbReference>
<dbReference type="GO" id="GO:0022857">
    <property type="term" value="F:transmembrane transporter activity"/>
    <property type="evidence" value="ECO:0007669"/>
    <property type="project" value="InterPro"/>
</dbReference>
<dbReference type="Proteomes" id="UP000614460">
    <property type="component" value="Unassembled WGS sequence"/>
</dbReference>
<evidence type="ECO:0000313" key="6">
    <source>
        <dbReference type="EMBL" id="GGE12947.1"/>
    </source>
</evidence>
<gene>
    <name evidence="6" type="ORF">GCM10011516_08410</name>
</gene>
<protein>
    <submittedName>
        <fullName evidence="6">MFS transporter</fullName>
    </submittedName>
</protein>
<feature type="transmembrane region" description="Helical" evidence="4">
    <location>
        <begin position="52"/>
        <end position="77"/>
    </location>
</feature>
<evidence type="ECO:0000256" key="3">
    <source>
        <dbReference type="ARBA" id="ARBA00023136"/>
    </source>
</evidence>
<keyword evidence="3 4" id="KW-0472">Membrane</keyword>
<reference evidence="6" key="2">
    <citation type="submission" date="2020-09" db="EMBL/GenBank/DDBJ databases">
        <authorList>
            <person name="Sun Q."/>
            <person name="Zhou Y."/>
        </authorList>
    </citation>
    <scope>NUCLEOTIDE SEQUENCE</scope>
    <source>
        <strain evidence="6">CGMCC 1.15966</strain>
    </source>
</reference>
<keyword evidence="2 4" id="KW-1133">Transmembrane helix</keyword>
<keyword evidence="1 4" id="KW-0812">Transmembrane</keyword>
<dbReference type="RefSeq" id="WP_182497695.1">
    <property type="nucleotide sequence ID" value="NZ_BMKM01000001.1"/>
</dbReference>
<dbReference type="PANTHER" id="PTHR42910:SF1">
    <property type="entry name" value="MAJOR FACILITATOR SUPERFAMILY (MFS) PROFILE DOMAIN-CONTAINING PROTEIN"/>
    <property type="match status" value="1"/>
</dbReference>
<dbReference type="Gene3D" id="1.20.1250.20">
    <property type="entry name" value="MFS general substrate transporter like domains"/>
    <property type="match status" value="1"/>
</dbReference>
<evidence type="ECO:0000256" key="2">
    <source>
        <dbReference type="ARBA" id="ARBA00022989"/>
    </source>
</evidence>
<dbReference type="AlphaFoldDB" id="A0A8H9FXV0"/>
<sequence>MKLDIEIEQSIETESKPTLTRGLLWLMTITTGIVVGNNYYNQPLLGLMAKDFAVTATQISMIAMLTQIGFALGLLFIVPLGDMVRRKKLILYIFVAMILSLFGMVLAPNLPLLYVASFLIGFSSVVPQMFVPLTAELATDEKRSAAIGVVMSGLLLGILLSRVIAGFIGELWGWKMIYYMAIAAMFILMTLMAIKLPDVKPNFTGSYGQLMRSIAHFVRTQPVLRLAAFRGAMAFAGFSGLWIALVFHLEKEPFNAGASVAGAFGVVGAAGALAASMVSKVQKRIPLHNVISISIYMMIISWIIFFIAGYTYIGLTIGVILLDLGLQSSHISNQSSFFALNIGATNRLNTVYMFSYFVGGSFGTYIASQASKYFQWEGVVGLGFFCTFLVLFAHIRFGKKH</sequence>
<dbReference type="Pfam" id="PF07690">
    <property type="entry name" value="MFS_1"/>
    <property type="match status" value="1"/>
</dbReference>
<dbReference type="InterPro" id="IPR020846">
    <property type="entry name" value="MFS_dom"/>
</dbReference>
<dbReference type="PANTHER" id="PTHR42910">
    <property type="entry name" value="TRANSPORTER SCO4007-RELATED"/>
    <property type="match status" value="1"/>
</dbReference>
<name>A0A8H9FXV0_9SPHI</name>
<keyword evidence="7" id="KW-1185">Reference proteome</keyword>
<evidence type="ECO:0000259" key="5">
    <source>
        <dbReference type="PROSITE" id="PS50850"/>
    </source>
</evidence>
<accession>A0A8H9FXV0</accession>
<feature type="transmembrane region" description="Helical" evidence="4">
    <location>
        <begin position="145"/>
        <end position="164"/>
    </location>
</feature>
<feature type="transmembrane region" description="Helical" evidence="4">
    <location>
        <begin position="373"/>
        <end position="395"/>
    </location>
</feature>
<feature type="transmembrane region" description="Helical" evidence="4">
    <location>
        <begin position="113"/>
        <end position="133"/>
    </location>
</feature>
<evidence type="ECO:0000256" key="4">
    <source>
        <dbReference type="SAM" id="Phobius"/>
    </source>
</evidence>
<feature type="transmembrane region" description="Helical" evidence="4">
    <location>
        <begin position="310"/>
        <end position="327"/>
    </location>
</feature>
<dbReference type="InterPro" id="IPR011701">
    <property type="entry name" value="MFS"/>
</dbReference>
<dbReference type="SUPFAM" id="SSF103473">
    <property type="entry name" value="MFS general substrate transporter"/>
    <property type="match status" value="1"/>
</dbReference>
<organism evidence="6 7">
    <name type="scientific">Sphingobacterium cellulitidis</name>
    <dbReference type="NCBI Taxonomy" id="1768011"/>
    <lineage>
        <taxon>Bacteria</taxon>
        <taxon>Pseudomonadati</taxon>
        <taxon>Bacteroidota</taxon>
        <taxon>Sphingobacteriia</taxon>
        <taxon>Sphingobacteriales</taxon>
        <taxon>Sphingobacteriaceae</taxon>
        <taxon>Sphingobacterium</taxon>
    </lineage>
</organism>
<feature type="transmembrane region" description="Helical" evidence="4">
    <location>
        <begin position="176"/>
        <end position="194"/>
    </location>
</feature>
<reference evidence="6" key="1">
    <citation type="journal article" date="2014" name="Int. J. Syst. Evol. Microbiol.">
        <title>Complete genome sequence of Corynebacterium casei LMG S-19264T (=DSM 44701T), isolated from a smear-ripened cheese.</title>
        <authorList>
            <consortium name="US DOE Joint Genome Institute (JGI-PGF)"/>
            <person name="Walter F."/>
            <person name="Albersmeier A."/>
            <person name="Kalinowski J."/>
            <person name="Ruckert C."/>
        </authorList>
    </citation>
    <scope>NUCLEOTIDE SEQUENCE</scope>
    <source>
        <strain evidence="6">CGMCC 1.15966</strain>
    </source>
</reference>
<feature type="transmembrane region" description="Helical" evidence="4">
    <location>
        <begin position="227"/>
        <end position="248"/>
    </location>
</feature>
<evidence type="ECO:0000313" key="7">
    <source>
        <dbReference type="Proteomes" id="UP000614460"/>
    </source>
</evidence>
<feature type="transmembrane region" description="Helical" evidence="4">
    <location>
        <begin position="254"/>
        <end position="275"/>
    </location>
</feature>